<protein>
    <recommendedName>
        <fullName evidence="3">Alginate lyase domain-containing protein</fullName>
    </recommendedName>
</protein>
<comment type="caution">
    <text evidence="1">The sequence shown here is derived from an EMBL/GenBank/DDBJ whole genome shotgun (WGS) entry which is preliminary data.</text>
</comment>
<evidence type="ECO:0000313" key="2">
    <source>
        <dbReference type="Proteomes" id="UP000673375"/>
    </source>
</evidence>
<dbReference type="RefSeq" id="WP_209557800.1">
    <property type="nucleotide sequence ID" value="NZ_JAEDXU010000006.1"/>
</dbReference>
<accession>A0ABS4CKL5</accession>
<evidence type="ECO:0008006" key="3">
    <source>
        <dbReference type="Google" id="ProtNLM"/>
    </source>
</evidence>
<name>A0ABS4CKL5_9ENTE</name>
<organism evidence="1 2">
    <name type="scientific">Enterococcus larvae</name>
    <dbReference type="NCBI Taxonomy" id="2794352"/>
    <lineage>
        <taxon>Bacteria</taxon>
        <taxon>Bacillati</taxon>
        <taxon>Bacillota</taxon>
        <taxon>Bacilli</taxon>
        <taxon>Lactobacillales</taxon>
        <taxon>Enterococcaceae</taxon>
        <taxon>Enterococcus</taxon>
    </lineage>
</organism>
<evidence type="ECO:0000313" key="1">
    <source>
        <dbReference type="EMBL" id="MBP1047008.1"/>
    </source>
</evidence>
<sequence>MDTALKLRLAHEKNEPLSPQRIDQCLQESLLVKKLTTQPLSTNGLANLFNLVGLAEIPHIEQLDHTKKLIDYAEAVLATSEGFSYTGKSDQIVPCYNAMLLEAYARLGLSHSSSAQQALNWIKHYQLFERNQQTTWTGSGIRKHGGCLNAVPCYIGIGKTVRALLTWREYQKSADPEVDQLIEEGLAYMLKHRFFLRLSSDTPISKYITSSAFPQSYFLSLTDLIYIAGKGHRLQAENTQPLLELLKSKQVKENQWKLEHIYSYTGYTSFETRRKPSEWLSALYPLWLNSHSESN</sequence>
<gene>
    <name evidence="1" type="ORF">I6N96_12075</name>
</gene>
<dbReference type="Proteomes" id="UP000673375">
    <property type="component" value="Unassembled WGS sequence"/>
</dbReference>
<keyword evidence="2" id="KW-1185">Reference proteome</keyword>
<reference evidence="1 2" key="1">
    <citation type="submission" date="2020-12" db="EMBL/GenBank/DDBJ databases">
        <title>Vagococcus allomyrinae sp. nov. and Enterococcus lavae sp. nov., isolated from the larvae of Allomyrina dichotoma.</title>
        <authorList>
            <person name="Lee S.D."/>
        </authorList>
    </citation>
    <scope>NUCLEOTIDE SEQUENCE [LARGE SCALE GENOMIC DNA]</scope>
    <source>
        <strain evidence="1 2">BWM-S5</strain>
    </source>
</reference>
<proteinExistence type="predicted"/>
<dbReference type="EMBL" id="JAEDXU010000006">
    <property type="protein sequence ID" value="MBP1047008.1"/>
    <property type="molecule type" value="Genomic_DNA"/>
</dbReference>